<dbReference type="Proteomes" id="UP000054279">
    <property type="component" value="Unassembled WGS sequence"/>
</dbReference>
<sequence>MSSLIPSASWQYLLEEYQLLQELNQHLGTKVAKYWAFMAAPELLPESLKLYDLHTTGHNFEYGETGINQIYGELPSRCCNFLRGAPWSQFDEKLPHYFM</sequence>
<accession>A0A0C9TNZ9</accession>
<evidence type="ECO:0000313" key="2">
    <source>
        <dbReference type="Proteomes" id="UP000054279"/>
    </source>
</evidence>
<proteinExistence type="predicted"/>
<gene>
    <name evidence="1" type="ORF">M422DRAFT_275751</name>
</gene>
<dbReference type="HOGENOM" id="CLU_2321873_0_0_1"/>
<dbReference type="EMBL" id="KN837622">
    <property type="protein sequence ID" value="KIJ23629.1"/>
    <property type="molecule type" value="Genomic_DNA"/>
</dbReference>
<reference evidence="1 2" key="1">
    <citation type="submission" date="2014-06" db="EMBL/GenBank/DDBJ databases">
        <title>Evolutionary Origins and Diversification of the Mycorrhizal Mutualists.</title>
        <authorList>
            <consortium name="DOE Joint Genome Institute"/>
            <consortium name="Mycorrhizal Genomics Consortium"/>
            <person name="Kohler A."/>
            <person name="Kuo A."/>
            <person name="Nagy L.G."/>
            <person name="Floudas D."/>
            <person name="Copeland A."/>
            <person name="Barry K.W."/>
            <person name="Cichocki N."/>
            <person name="Veneault-Fourrey C."/>
            <person name="LaButti K."/>
            <person name="Lindquist E.A."/>
            <person name="Lipzen A."/>
            <person name="Lundell T."/>
            <person name="Morin E."/>
            <person name="Murat C."/>
            <person name="Riley R."/>
            <person name="Ohm R."/>
            <person name="Sun H."/>
            <person name="Tunlid A."/>
            <person name="Henrissat B."/>
            <person name="Grigoriev I.V."/>
            <person name="Hibbett D.S."/>
            <person name="Martin F."/>
        </authorList>
    </citation>
    <scope>NUCLEOTIDE SEQUENCE [LARGE SCALE GENOMIC DNA]</scope>
    <source>
        <strain evidence="1 2">SS14</strain>
    </source>
</reference>
<evidence type="ECO:0000313" key="1">
    <source>
        <dbReference type="EMBL" id="KIJ23629.1"/>
    </source>
</evidence>
<organism evidence="1 2">
    <name type="scientific">Sphaerobolus stellatus (strain SS14)</name>
    <dbReference type="NCBI Taxonomy" id="990650"/>
    <lineage>
        <taxon>Eukaryota</taxon>
        <taxon>Fungi</taxon>
        <taxon>Dikarya</taxon>
        <taxon>Basidiomycota</taxon>
        <taxon>Agaricomycotina</taxon>
        <taxon>Agaricomycetes</taxon>
        <taxon>Phallomycetidae</taxon>
        <taxon>Geastrales</taxon>
        <taxon>Sphaerobolaceae</taxon>
        <taxon>Sphaerobolus</taxon>
    </lineage>
</organism>
<protein>
    <submittedName>
        <fullName evidence="1">Uncharacterized protein</fullName>
    </submittedName>
</protein>
<keyword evidence="2" id="KW-1185">Reference proteome</keyword>
<dbReference type="AlphaFoldDB" id="A0A0C9TNZ9"/>
<name>A0A0C9TNZ9_SPHS4</name>